<dbReference type="PANTHER" id="PTHR34698:SF2">
    <property type="entry name" value="5-OXOPROLINASE SUBUNIT B"/>
    <property type="match status" value="1"/>
</dbReference>
<keyword evidence="1" id="KW-0547">Nucleotide-binding</keyword>
<evidence type="ECO:0000256" key="3">
    <source>
        <dbReference type="ARBA" id="ARBA00022840"/>
    </source>
</evidence>
<evidence type="ECO:0000256" key="1">
    <source>
        <dbReference type="ARBA" id="ARBA00022741"/>
    </source>
</evidence>
<proteinExistence type="predicted"/>
<evidence type="ECO:0000256" key="2">
    <source>
        <dbReference type="ARBA" id="ARBA00022801"/>
    </source>
</evidence>
<dbReference type="SUPFAM" id="SSF50891">
    <property type="entry name" value="Cyclophilin-like"/>
    <property type="match status" value="1"/>
</dbReference>
<dbReference type="InterPro" id="IPR029000">
    <property type="entry name" value="Cyclophilin-like_dom_sf"/>
</dbReference>
<dbReference type="Gene3D" id="3.30.1360.40">
    <property type="match status" value="1"/>
</dbReference>
<sequence length="217" mass="22518">MDVTLLPMGPEAVLVEVAGTGEVLALADALRAGGWGVDHWASAVTEVVPAARTLLVRVADPSDLPVVREGLVALAAGLDAPPDVAATPHAPEDAVVVPVTYDGADLAEVARLTGLAEEEVVRAHTGSVWRVGFIGFAPGFAYLVGGDERLHVPRRDSPRTTVPAGSVGLAGEFGGIYPRESPGGWQLIGRTDALLWDVERDPPALLAPGATVRFEEA</sequence>
<protein>
    <submittedName>
        <fullName evidence="5">Allophanate hydrolase</fullName>
    </submittedName>
</protein>
<keyword evidence="6" id="KW-1185">Reference proteome</keyword>
<feature type="domain" description="Carboxyltransferase" evidence="4">
    <location>
        <begin position="3"/>
        <end position="206"/>
    </location>
</feature>
<dbReference type="EMBL" id="LQBL01000029">
    <property type="protein sequence ID" value="KUG52785.1"/>
    <property type="molecule type" value="Genomic_DNA"/>
</dbReference>
<name>A0A0W8I419_9MICO</name>
<reference evidence="5 6" key="1">
    <citation type="submission" date="2015-12" db="EMBL/GenBank/DDBJ databases">
        <title>Serinicoccus chungangenesis strain CD08_5 genome sequencing and assembly.</title>
        <authorList>
            <person name="Chander A.M."/>
            <person name="Kaur G."/>
            <person name="Nair G.R."/>
            <person name="Dhawan D.K."/>
            <person name="Kochhar R.K."/>
            <person name="Mayilraj S."/>
            <person name="Bhadada S.K."/>
        </authorList>
    </citation>
    <scope>NUCLEOTIDE SEQUENCE [LARGE SCALE GENOMIC DNA]</scope>
    <source>
        <strain evidence="5 6">CD08_5</strain>
    </source>
</reference>
<evidence type="ECO:0000259" key="4">
    <source>
        <dbReference type="SMART" id="SM00796"/>
    </source>
</evidence>
<dbReference type="AlphaFoldDB" id="A0A0W8I419"/>
<organism evidence="5 6">
    <name type="scientific">Serinicoccus chungangensis</name>
    <dbReference type="NCBI Taxonomy" id="767452"/>
    <lineage>
        <taxon>Bacteria</taxon>
        <taxon>Bacillati</taxon>
        <taxon>Actinomycetota</taxon>
        <taxon>Actinomycetes</taxon>
        <taxon>Micrococcales</taxon>
        <taxon>Ornithinimicrobiaceae</taxon>
        <taxon>Serinicoccus</taxon>
    </lineage>
</organism>
<gene>
    <name evidence="5" type="ORF">AVL62_14515</name>
</gene>
<comment type="caution">
    <text evidence="5">The sequence shown here is derived from an EMBL/GenBank/DDBJ whole genome shotgun (WGS) entry which is preliminary data.</text>
</comment>
<dbReference type="Proteomes" id="UP000054837">
    <property type="component" value="Unassembled WGS sequence"/>
</dbReference>
<dbReference type="OrthoDB" id="9768696at2"/>
<dbReference type="Pfam" id="PF02682">
    <property type="entry name" value="CT_C_D"/>
    <property type="match status" value="1"/>
</dbReference>
<dbReference type="Gene3D" id="2.40.100.10">
    <property type="entry name" value="Cyclophilin-like"/>
    <property type="match status" value="1"/>
</dbReference>
<dbReference type="GO" id="GO:0016787">
    <property type="term" value="F:hydrolase activity"/>
    <property type="evidence" value="ECO:0007669"/>
    <property type="project" value="UniProtKB-KW"/>
</dbReference>
<dbReference type="InterPro" id="IPR003833">
    <property type="entry name" value="CT_C_D"/>
</dbReference>
<keyword evidence="2 5" id="KW-0378">Hydrolase</keyword>
<dbReference type="InterPro" id="IPR010016">
    <property type="entry name" value="PxpB"/>
</dbReference>
<dbReference type="RefSeq" id="WP_058891859.1">
    <property type="nucleotide sequence ID" value="NZ_LQBL01000029.1"/>
</dbReference>
<evidence type="ECO:0000313" key="6">
    <source>
        <dbReference type="Proteomes" id="UP000054837"/>
    </source>
</evidence>
<accession>A0A0W8I419</accession>
<dbReference type="PANTHER" id="PTHR34698">
    <property type="entry name" value="5-OXOPROLINASE SUBUNIT B"/>
    <property type="match status" value="1"/>
</dbReference>
<dbReference type="SMART" id="SM00796">
    <property type="entry name" value="AHS1"/>
    <property type="match status" value="1"/>
</dbReference>
<evidence type="ECO:0000313" key="5">
    <source>
        <dbReference type="EMBL" id="KUG52785.1"/>
    </source>
</evidence>
<dbReference type="STRING" id="767452.AVL62_14515"/>
<keyword evidence="3" id="KW-0067">ATP-binding</keyword>
<dbReference type="GO" id="GO:0005524">
    <property type="term" value="F:ATP binding"/>
    <property type="evidence" value="ECO:0007669"/>
    <property type="project" value="UniProtKB-KW"/>
</dbReference>